<evidence type="ECO:0000313" key="4">
    <source>
        <dbReference type="EMBL" id="KAL1402932.1"/>
    </source>
</evidence>
<accession>A0ABD1DTJ8</accession>
<proteinExistence type="predicted"/>
<evidence type="ECO:0000256" key="1">
    <source>
        <dbReference type="SAM" id="Coils"/>
    </source>
</evidence>
<comment type="caution">
    <text evidence="4">The sequence shown here is derived from an EMBL/GenBank/DDBJ whole genome shotgun (WGS) entry which is preliminary data.</text>
</comment>
<dbReference type="Gene3D" id="1.20.140.100">
    <property type="entry name" value="Dynein heavy chain, N-terminal domain 2"/>
    <property type="match status" value="1"/>
</dbReference>
<name>A0ABD1DTJ8_CULPP</name>
<dbReference type="InterPro" id="IPR013594">
    <property type="entry name" value="Dynein_heavy_tail"/>
</dbReference>
<keyword evidence="5" id="KW-1185">Reference proteome</keyword>
<feature type="domain" description="Dynein heavy chain tail" evidence="2">
    <location>
        <begin position="17"/>
        <end position="361"/>
    </location>
</feature>
<gene>
    <name evidence="4" type="ORF">pipiens_019591</name>
</gene>
<dbReference type="Gene3D" id="1.10.287.2620">
    <property type="match status" value="1"/>
</dbReference>
<dbReference type="Proteomes" id="UP001562425">
    <property type="component" value="Unassembled WGS sequence"/>
</dbReference>
<evidence type="ECO:0000259" key="2">
    <source>
        <dbReference type="Pfam" id="PF08385"/>
    </source>
</evidence>
<dbReference type="AlphaFoldDB" id="A0ABD1DTJ8"/>
<keyword evidence="1" id="KW-0175">Coiled coil</keyword>
<organism evidence="4 5">
    <name type="scientific">Culex pipiens pipiens</name>
    <name type="common">Northern house mosquito</name>
    <dbReference type="NCBI Taxonomy" id="38569"/>
    <lineage>
        <taxon>Eukaryota</taxon>
        <taxon>Metazoa</taxon>
        <taxon>Ecdysozoa</taxon>
        <taxon>Arthropoda</taxon>
        <taxon>Hexapoda</taxon>
        <taxon>Insecta</taxon>
        <taxon>Pterygota</taxon>
        <taxon>Neoptera</taxon>
        <taxon>Endopterygota</taxon>
        <taxon>Diptera</taxon>
        <taxon>Nematocera</taxon>
        <taxon>Culicoidea</taxon>
        <taxon>Culicidae</taxon>
        <taxon>Culicinae</taxon>
        <taxon>Culicini</taxon>
        <taxon>Culex</taxon>
        <taxon>Culex</taxon>
    </lineage>
</organism>
<dbReference type="EMBL" id="JBEHCU010002314">
    <property type="protein sequence ID" value="KAL1402932.1"/>
    <property type="molecule type" value="Genomic_DNA"/>
</dbReference>
<evidence type="ECO:0000259" key="3">
    <source>
        <dbReference type="Pfam" id="PF08393"/>
    </source>
</evidence>
<sequence length="1084" mass="127309">MWIHIVPILKTALWSTDFPPNAVFERFNAFLERLFTIQWFFNTVIEFLKLEKVEIGGLKGRALSARITGVSVEFNQCFSVFASKTYDVLDPDDPTFKEDFVKFQDRILELDLAGGDPLISIVGTVLDRPKIREEFTGKYRQILYMIDEELSTCEDIYEMQMEHYRKDGHIFVDRSAPPVTACIRWVLQLTNRITTPIKQFQTLQHPVVQSEEGSSLVVRYNELIRKLKEFEKSIFDKWAVTVESTIEENLDKPLIVRKRNSSELVLNFSPDLFSILREVHYLRLMEIAEIPERGLEFSEKSNIFRSYTLNLEKTIEWYNKIRRNCTAVELELIKGEIKMIDELLERATDELTWNSEDVTEYMMKIRQPVDQLQQRMNSIQNNLKEIRALMSLWAKAPLFERKDSKKDTVLCLEERNDRKSKRYAELESAATKVHQLLEANMHLFEMQDTQDDPNWVKYVVFVDNIIHESLLFMIGISMGYLVENMDPGNNLAPLFESRLELLEPELMFVPSLNPTDPNGFNFLLAALVDDITHMSSLIPRLLKSAGKTYEQKIMNISDIQEMKIEVLQGVDKVIQEAAQFCGDFERYSYLWLEDREYSMEIFLEYGRQLEMDELELIANKDPEAPQPCPPTIEAFREQIDHYEALYLEIEKIEPFQIFNAWFQVDVRPFRQSLLNIVRKWGNMFKDHLVTNVTYSLTDLGNFIRKADEGLLQVVKEGDYDGLVNIMAYLFHVKERTATTDEMFEPMKETIELLKYYDMDIPEEVNVYLQELPEQWANTKKIALTVKQQVAPLQANEVVGIRNKIAAFDLHIALFRDIFRTYDFFKYENAEPYILLNRINGDIERLERDMSIIQESGSLFEVPVPEFKLLRQCRKEMKMLKQLWDYVFIVRTSIEDWKTTPWRKVDVENMDIECKKFAKDIRLLDKEMRSWDTYMTLEATVKNMLTSLRAVGELQNPAIRERHWNQLMSSTKVQFIMDKNTTLSDLLALNLHECEEEVKNIVDKAVKEMSMEKILRDLNTTWSIMEFEHEIHARTGCSLLKASEELIETLEENQVVLQNLMTSKFVAHFLEEVSSWQKQLTTADN</sequence>
<dbReference type="PANTHER" id="PTHR46532">
    <property type="entry name" value="MALE FERTILITY FACTOR KL5"/>
    <property type="match status" value="1"/>
</dbReference>
<reference evidence="4 5" key="1">
    <citation type="submission" date="2024-05" db="EMBL/GenBank/DDBJ databases">
        <title>Culex pipiens pipiens assembly and annotation.</title>
        <authorList>
            <person name="Alout H."/>
            <person name="Durand T."/>
        </authorList>
    </citation>
    <scope>NUCLEOTIDE SEQUENCE [LARGE SCALE GENOMIC DNA]</scope>
    <source>
        <strain evidence="4">HA-2024</strain>
        <tissue evidence="4">Whole body</tissue>
    </source>
</reference>
<dbReference type="PANTHER" id="PTHR46532:SF11">
    <property type="entry name" value="DYNEIN AXONEMAL HEAVY CHAIN 12"/>
    <property type="match status" value="1"/>
</dbReference>
<dbReference type="Pfam" id="PF08385">
    <property type="entry name" value="DHC_N1"/>
    <property type="match status" value="1"/>
</dbReference>
<dbReference type="Pfam" id="PF08393">
    <property type="entry name" value="DHC_N2"/>
    <property type="match status" value="1"/>
</dbReference>
<feature type="coiled-coil region" evidence="1">
    <location>
        <begin position="330"/>
        <end position="429"/>
    </location>
</feature>
<dbReference type="InterPro" id="IPR026983">
    <property type="entry name" value="DHC"/>
</dbReference>
<feature type="domain" description="Dynein heavy chain linker" evidence="3">
    <location>
        <begin position="869"/>
        <end position="1083"/>
    </location>
</feature>
<protein>
    <submittedName>
        <fullName evidence="4">Uncharacterized protein</fullName>
    </submittedName>
</protein>
<feature type="non-terminal residue" evidence="4">
    <location>
        <position position="1084"/>
    </location>
</feature>
<evidence type="ECO:0000313" key="5">
    <source>
        <dbReference type="Proteomes" id="UP001562425"/>
    </source>
</evidence>
<dbReference type="FunFam" id="1.10.287.2620:FF:000004">
    <property type="entry name" value="Dynein axonemal heavy chain 17"/>
    <property type="match status" value="1"/>
</dbReference>
<dbReference type="InterPro" id="IPR013602">
    <property type="entry name" value="Dynein_heavy_linker"/>
</dbReference>
<dbReference type="InterPro" id="IPR042222">
    <property type="entry name" value="Dynein_2_N"/>
</dbReference>